<keyword evidence="1" id="KW-0812">Transmembrane</keyword>
<evidence type="ECO:0008006" key="4">
    <source>
        <dbReference type="Google" id="ProtNLM"/>
    </source>
</evidence>
<proteinExistence type="predicted"/>
<dbReference type="Proteomes" id="UP000029579">
    <property type="component" value="Unassembled WGS sequence"/>
</dbReference>
<gene>
    <name evidence="2" type="ORF">HMPREF1630_09225</name>
</gene>
<dbReference type="eggNOG" id="ENOG5033WPW">
    <property type="taxonomic scope" value="Bacteria"/>
</dbReference>
<evidence type="ECO:0000256" key="1">
    <source>
        <dbReference type="SAM" id="Phobius"/>
    </source>
</evidence>
<sequence length="173" mass="19743">MNRFLRKNKYNLFMLVVFIVVLIIIGFFIKAKIDDINMAKYDNNIIIIKGNGDEIKSFSIRELKKRAGSSKEVYINNGLEKVKVEGVSLEKLVGNLDYNLRERPVISIEDTDGNSNRFPMSVALEVDRVYLVYRIDGEPVIEYNPSYGSLVVIDTTTKSANSWITNVKTLNIQ</sequence>
<feature type="transmembrane region" description="Helical" evidence="1">
    <location>
        <begin position="12"/>
        <end position="29"/>
    </location>
</feature>
<evidence type="ECO:0000313" key="3">
    <source>
        <dbReference type="Proteomes" id="UP000029579"/>
    </source>
</evidence>
<comment type="caution">
    <text evidence="2">The sequence shown here is derived from an EMBL/GenBank/DDBJ whole genome shotgun (WGS) entry which is preliminary data.</text>
</comment>
<evidence type="ECO:0000313" key="2">
    <source>
        <dbReference type="EMBL" id="KGF03163.1"/>
    </source>
</evidence>
<name>A0A095WZZ1_9FIRM</name>
<keyword evidence="1" id="KW-0472">Membrane</keyword>
<protein>
    <recommendedName>
        <fullName evidence="4">Oxidoreductase</fullName>
    </recommendedName>
</protein>
<dbReference type="AlphaFoldDB" id="A0A095WZZ1"/>
<accession>A0A095WZZ1</accession>
<reference evidence="2 3" key="1">
    <citation type="submission" date="2014-07" db="EMBL/GenBank/DDBJ databases">
        <authorList>
            <person name="McCorrison J."/>
            <person name="Sanka R."/>
            <person name="Torralba M."/>
            <person name="Gillis M."/>
            <person name="Haft D.H."/>
            <person name="Methe B."/>
            <person name="Sutton G."/>
            <person name="Nelson K.E."/>
        </authorList>
    </citation>
    <scope>NUCLEOTIDE SEQUENCE [LARGE SCALE GENOMIC DNA]</scope>
    <source>
        <strain evidence="2 3">S7-1-13</strain>
    </source>
</reference>
<dbReference type="EMBL" id="JRMW01000043">
    <property type="protein sequence ID" value="KGF03163.1"/>
    <property type="molecule type" value="Genomic_DNA"/>
</dbReference>
<organism evidence="2 3">
    <name type="scientific">Anaerococcus lactolyticus S7-1-13</name>
    <dbReference type="NCBI Taxonomy" id="1284686"/>
    <lineage>
        <taxon>Bacteria</taxon>
        <taxon>Bacillati</taxon>
        <taxon>Bacillota</taxon>
        <taxon>Tissierellia</taxon>
        <taxon>Tissierellales</taxon>
        <taxon>Peptoniphilaceae</taxon>
        <taxon>Anaerococcus</taxon>
    </lineage>
</organism>
<keyword evidence="1" id="KW-1133">Transmembrane helix</keyword>